<dbReference type="OrthoDB" id="5511210at2759"/>
<name>A0A8A1MMB6_AJECA</name>
<evidence type="ECO:0000259" key="5">
    <source>
        <dbReference type="PROSITE" id="PS01031"/>
    </source>
</evidence>
<dbReference type="InterPro" id="IPR002068">
    <property type="entry name" value="A-crystallin/Hsp20_dom"/>
</dbReference>
<feature type="compositionally biased region" description="Basic and acidic residues" evidence="4">
    <location>
        <begin position="304"/>
        <end position="314"/>
    </location>
</feature>
<feature type="domain" description="SHSP" evidence="5">
    <location>
        <begin position="178"/>
        <end position="303"/>
    </location>
</feature>
<dbReference type="AlphaFoldDB" id="A0A8A1MMB6"/>
<gene>
    <name evidence="6" type="ORF">I7I51_06069</name>
</gene>
<dbReference type="InterPro" id="IPR008978">
    <property type="entry name" value="HSP20-like_chaperone"/>
</dbReference>
<dbReference type="EMBL" id="CP069115">
    <property type="protein sequence ID" value="QSS65227.1"/>
    <property type="molecule type" value="Genomic_DNA"/>
</dbReference>
<evidence type="ECO:0000313" key="7">
    <source>
        <dbReference type="Proteomes" id="UP000663671"/>
    </source>
</evidence>
<feature type="compositionally biased region" description="Basic and acidic residues" evidence="4">
    <location>
        <begin position="85"/>
        <end position="101"/>
    </location>
</feature>
<protein>
    <submittedName>
        <fullName evidence="6">Alpha-crystallin domain-containing protein</fullName>
    </submittedName>
</protein>
<reference evidence="6" key="1">
    <citation type="submission" date="2021-01" db="EMBL/GenBank/DDBJ databases">
        <title>Chromosome-level genome assembly of a human fungal pathogen reveals clustering of transcriptionally co-regulated genes.</title>
        <authorList>
            <person name="Voorhies M."/>
            <person name="Cohen S."/>
            <person name="Shea T.P."/>
            <person name="Petrus S."/>
            <person name="Munoz J.F."/>
            <person name="Poplawski S."/>
            <person name="Goldman W.E."/>
            <person name="Michael T."/>
            <person name="Cuomo C.A."/>
            <person name="Sil A."/>
            <person name="Beyhan S."/>
        </authorList>
    </citation>
    <scope>NUCLEOTIDE SEQUENCE</scope>
    <source>
        <strain evidence="6">WU24</strain>
    </source>
</reference>
<dbReference type="CDD" id="cd06464">
    <property type="entry name" value="ACD_sHsps-like"/>
    <property type="match status" value="1"/>
</dbReference>
<evidence type="ECO:0000256" key="3">
    <source>
        <dbReference type="RuleBase" id="RU003616"/>
    </source>
</evidence>
<keyword evidence="1" id="KW-0346">Stress response</keyword>
<dbReference type="VEuPathDB" id="FungiDB:I7I51_06069"/>
<dbReference type="PROSITE" id="PS01031">
    <property type="entry name" value="SHSP"/>
    <property type="match status" value="1"/>
</dbReference>
<dbReference type="PANTHER" id="PTHR11527">
    <property type="entry name" value="HEAT-SHOCK PROTEIN 20 FAMILY MEMBER"/>
    <property type="match status" value="1"/>
</dbReference>
<organism evidence="6 7">
    <name type="scientific">Ajellomyces capsulatus</name>
    <name type="common">Darling's disease fungus</name>
    <name type="synonym">Histoplasma capsulatum</name>
    <dbReference type="NCBI Taxonomy" id="5037"/>
    <lineage>
        <taxon>Eukaryota</taxon>
        <taxon>Fungi</taxon>
        <taxon>Dikarya</taxon>
        <taxon>Ascomycota</taxon>
        <taxon>Pezizomycotina</taxon>
        <taxon>Eurotiomycetes</taxon>
        <taxon>Eurotiomycetidae</taxon>
        <taxon>Onygenales</taxon>
        <taxon>Ajellomycetaceae</taxon>
        <taxon>Histoplasma</taxon>
    </lineage>
</organism>
<accession>A0A8A1MMB6</accession>
<feature type="compositionally biased region" description="Polar residues" evidence="4">
    <location>
        <begin position="63"/>
        <end position="76"/>
    </location>
</feature>
<comment type="similarity">
    <text evidence="2 3">Belongs to the small heat shock protein (HSP20) family.</text>
</comment>
<dbReference type="SUPFAM" id="SSF49764">
    <property type="entry name" value="HSP20-like chaperones"/>
    <property type="match status" value="1"/>
</dbReference>
<feature type="region of interest" description="Disordered" evidence="4">
    <location>
        <begin position="40"/>
        <end position="108"/>
    </location>
</feature>
<dbReference type="Gene3D" id="2.60.40.790">
    <property type="match status" value="1"/>
</dbReference>
<evidence type="ECO:0000256" key="2">
    <source>
        <dbReference type="PROSITE-ProRule" id="PRU00285"/>
    </source>
</evidence>
<evidence type="ECO:0000256" key="1">
    <source>
        <dbReference type="ARBA" id="ARBA00023016"/>
    </source>
</evidence>
<sequence>MANVYYFNQQPHPLWNILTDLGEHGLHMFPQQMPHAYAEHVNRHHHHHQRTQNTNQPTPPDSGAQNAPDNDNSRSQPRAGGADESSVREPEQEENIRDLPFRGRGCRRGRGGPWGHAVHAAWGPHRRQRHCRPGPGQPAGTPPDFLQQFINNFSNQFGVDISEVFNLVNGASAGRSDDKQVDFVPRADVFDTAAQYIIHVSLPGAQKKDISVDYNVETSTLLLAGVVYRPNVDEELSNALVVDGRSREVGVFEREISLGSRDRPAAHVDADNISAKLADGVLVVTVPKIVVDRDSLKRRISVDQVRDENGRASEADAGSAYGSEKEETGVESQAMQIDSENEASEAGSVTAGRRSPPSPSVRSEEEEERDYVAVDVD</sequence>
<evidence type="ECO:0000313" key="6">
    <source>
        <dbReference type="EMBL" id="QSS65227.1"/>
    </source>
</evidence>
<dbReference type="Proteomes" id="UP000663671">
    <property type="component" value="Chromosome 3"/>
</dbReference>
<evidence type="ECO:0000256" key="4">
    <source>
        <dbReference type="SAM" id="MobiDB-lite"/>
    </source>
</evidence>
<proteinExistence type="inferred from homology"/>
<feature type="region of interest" description="Disordered" evidence="4">
    <location>
        <begin position="304"/>
        <end position="377"/>
    </location>
</feature>
<dbReference type="Pfam" id="PF00011">
    <property type="entry name" value="HSP20"/>
    <property type="match status" value="1"/>
</dbReference>
<dbReference type="InterPro" id="IPR031107">
    <property type="entry name" value="Small_HSP"/>
</dbReference>